<evidence type="ECO:0000313" key="1">
    <source>
        <dbReference type="EMBL" id="PIE62225.1"/>
    </source>
</evidence>
<proteinExistence type="predicted"/>
<protein>
    <submittedName>
        <fullName evidence="1">Uncharacterized protein</fullName>
    </submittedName>
</protein>
<reference evidence="1 2" key="1">
    <citation type="submission" date="2017-10" db="EMBL/GenBank/DDBJ databases">
        <title>Novel microbial diversity and functional potential in the marine mammal oral microbiome.</title>
        <authorList>
            <person name="Dudek N.K."/>
            <person name="Sun C.L."/>
            <person name="Burstein D."/>
            <person name="Kantor R.S."/>
            <person name="Aliaga Goltsman D.S."/>
            <person name="Bik E.M."/>
            <person name="Thomas B.C."/>
            <person name="Banfield J.F."/>
            <person name="Relman D.A."/>
        </authorList>
    </citation>
    <scope>NUCLEOTIDE SEQUENCE [LARGE SCALE GENOMIC DNA]</scope>
    <source>
        <strain evidence="1">DOLJORAL78_47_202</strain>
    </source>
</reference>
<gene>
    <name evidence="1" type="ORF">CSA25_06110</name>
</gene>
<evidence type="ECO:0000313" key="2">
    <source>
        <dbReference type="Proteomes" id="UP000231203"/>
    </source>
</evidence>
<dbReference type="Proteomes" id="UP000231203">
    <property type="component" value="Unassembled WGS sequence"/>
</dbReference>
<organism evidence="1 2">
    <name type="scientific">Desulfobacter postgatei</name>
    <dbReference type="NCBI Taxonomy" id="2293"/>
    <lineage>
        <taxon>Bacteria</taxon>
        <taxon>Pseudomonadati</taxon>
        <taxon>Thermodesulfobacteriota</taxon>
        <taxon>Desulfobacteria</taxon>
        <taxon>Desulfobacterales</taxon>
        <taxon>Desulfobacteraceae</taxon>
        <taxon>Desulfobacter</taxon>
    </lineage>
</organism>
<sequence length="113" mass="13033">MEIEKQDLPPNAASPLGRIYHGLSELVLGRGGSEHWQEIESQTRRLTDRKWFSANYPDLSFDEAEQALYFIGLPVYQEKSLFESQWFDHGHKLAPFLNAKPSELSRAIDSRLK</sequence>
<dbReference type="EMBL" id="PDTI01000055">
    <property type="protein sequence ID" value="PIE62225.1"/>
    <property type="molecule type" value="Genomic_DNA"/>
</dbReference>
<dbReference type="AlphaFoldDB" id="A0A2G6MQC6"/>
<name>A0A2G6MQC6_9BACT</name>
<comment type="caution">
    <text evidence="1">The sequence shown here is derived from an EMBL/GenBank/DDBJ whole genome shotgun (WGS) entry which is preliminary data.</text>
</comment>
<accession>A0A2G6MQC6</accession>